<evidence type="ECO:0000256" key="5">
    <source>
        <dbReference type="ARBA" id="ARBA00023204"/>
    </source>
</evidence>
<dbReference type="InterPro" id="IPR006197">
    <property type="entry name" value="Peptidase_S24_LexA"/>
</dbReference>
<evidence type="ECO:0000259" key="8">
    <source>
        <dbReference type="Pfam" id="PF00717"/>
    </source>
</evidence>
<evidence type="ECO:0000256" key="1">
    <source>
        <dbReference type="ARBA" id="ARBA00007484"/>
    </source>
</evidence>
<name>A0A238ZYJ9_9BACT</name>
<keyword evidence="3 7" id="KW-0378">Hydrolase</keyword>
<evidence type="ECO:0000313" key="9">
    <source>
        <dbReference type="EMBL" id="SNR87948.1"/>
    </source>
</evidence>
<dbReference type="Proteomes" id="UP000198310">
    <property type="component" value="Unassembled WGS sequence"/>
</dbReference>
<dbReference type="InterPro" id="IPR050077">
    <property type="entry name" value="LexA_repressor"/>
</dbReference>
<organism evidence="9 10">
    <name type="scientific">Hymenobacter mucosus</name>
    <dbReference type="NCBI Taxonomy" id="1411120"/>
    <lineage>
        <taxon>Bacteria</taxon>
        <taxon>Pseudomonadati</taxon>
        <taxon>Bacteroidota</taxon>
        <taxon>Cytophagia</taxon>
        <taxon>Cytophagales</taxon>
        <taxon>Hymenobacteraceae</taxon>
        <taxon>Hymenobacter</taxon>
    </lineage>
</organism>
<evidence type="ECO:0000256" key="3">
    <source>
        <dbReference type="ARBA" id="ARBA00022801"/>
    </source>
</evidence>
<sequence length="155" mass="17330">MQTVELIPVPDSDIPFLLPLFSCSVPAGFPSPASDEIEEMFDLNRLLLRHPDATYLVRVMGESMAGAEIHEGDLLAVDKQMEADHNHIVVAVIDGECTVKRLWCEDGAWWLKPENPAFKPWQIHDAGDVQIWGVVTHVLHELIPGKMGALLRTRD</sequence>
<evidence type="ECO:0000256" key="2">
    <source>
        <dbReference type="ARBA" id="ARBA00022763"/>
    </source>
</evidence>
<dbReference type="InterPro" id="IPR039418">
    <property type="entry name" value="LexA-like"/>
</dbReference>
<dbReference type="GO" id="GO:0006281">
    <property type="term" value="P:DNA repair"/>
    <property type="evidence" value="ECO:0007669"/>
    <property type="project" value="UniProtKB-KW"/>
</dbReference>
<accession>A0A238ZYJ9</accession>
<feature type="domain" description="Peptidase S24/S26A/S26B/S26C" evidence="8">
    <location>
        <begin position="19"/>
        <end position="135"/>
    </location>
</feature>
<keyword evidence="5" id="KW-0234">DNA repair</keyword>
<dbReference type="PRINTS" id="PR00726">
    <property type="entry name" value="LEXASERPTASE"/>
</dbReference>
<dbReference type="GO" id="GO:0016787">
    <property type="term" value="F:hydrolase activity"/>
    <property type="evidence" value="ECO:0007669"/>
    <property type="project" value="UniProtKB-KW"/>
</dbReference>
<keyword evidence="6" id="KW-0742">SOS response</keyword>
<dbReference type="PANTHER" id="PTHR33516:SF2">
    <property type="entry name" value="LEXA REPRESSOR-RELATED"/>
    <property type="match status" value="1"/>
</dbReference>
<dbReference type="NCBIfam" id="NF007621">
    <property type="entry name" value="PRK10276.1"/>
    <property type="match status" value="1"/>
</dbReference>
<dbReference type="SUPFAM" id="SSF51306">
    <property type="entry name" value="LexA/Signal peptidase"/>
    <property type="match status" value="1"/>
</dbReference>
<evidence type="ECO:0000313" key="10">
    <source>
        <dbReference type="Proteomes" id="UP000198310"/>
    </source>
</evidence>
<reference evidence="10" key="1">
    <citation type="submission" date="2017-06" db="EMBL/GenBank/DDBJ databases">
        <authorList>
            <person name="Varghese N."/>
            <person name="Submissions S."/>
        </authorList>
    </citation>
    <scope>NUCLEOTIDE SEQUENCE [LARGE SCALE GENOMIC DNA]</scope>
    <source>
        <strain evidence="10">DSM 28041</strain>
    </source>
</reference>
<evidence type="ECO:0000256" key="6">
    <source>
        <dbReference type="ARBA" id="ARBA00023236"/>
    </source>
</evidence>
<dbReference type="RefSeq" id="WP_089333727.1">
    <property type="nucleotide sequence ID" value="NZ_FZNS01000010.1"/>
</dbReference>
<comment type="similarity">
    <text evidence="1 7">Belongs to the peptidase S24 family.</text>
</comment>
<dbReference type="InterPro" id="IPR015927">
    <property type="entry name" value="Peptidase_S24_S26A/B/C"/>
</dbReference>
<dbReference type="GO" id="GO:0006355">
    <property type="term" value="P:regulation of DNA-templated transcription"/>
    <property type="evidence" value="ECO:0007669"/>
    <property type="project" value="InterPro"/>
</dbReference>
<dbReference type="Pfam" id="PF00717">
    <property type="entry name" value="Peptidase_S24"/>
    <property type="match status" value="1"/>
</dbReference>
<dbReference type="GO" id="GO:0003677">
    <property type="term" value="F:DNA binding"/>
    <property type="evidence" value="ECO:0007669"/>
    <property type="project" value="InterPro"/>
</dbReference>
<dbReference type="CDD" id="cd06529">
    <property type="entry name" value="S24_LexA-like"/>
    <property type="match status" value="1"/>
</dbReference>
<dbReference type="GO" id="GO:0009432">
    <property type="term" value="P:SOS response"/>
    <property type="evidence" value="ECO:0007669"/>
    <property type="project" value="UniProtKB-KW"/>
</dbReference>
<dbReference type="InterPro" id="IPR036286">
    <property type="entry name" value="LexA/Signal_pep-like_sf"/>
</dbReference>
<dbReference type="AlphaFoldDB" id="A0A238ZYJ9"/>
<dbReference type="EMBL" id="FZNS01000010">
    <property type="protein sequence ID" value="SNR87948.1"/>
    <property type="molecule type" value="Genomic_DNA"/>
</dbReference>
<keyword evidence="4 7" id="KW-0068">Autocatalytic cleavage</keyword>
<gene>
    <name evidence="9" type="ORF">SAMN06269173_11049</name>
</gene>
<keyword evidence="10" id="KW-1185">Reference proteome</keyword>
<proteinExistence type="inferred from homology"/>
<protein>
    <submittedName>
        <fullName evidence="9">SOS response UmuD protein. Serine peptidase. MEROPS family S24</fullName>
    </submittedName>
</protein>
<dbReference type="Gene3D" id="2.10.109.10">
    <property type="entry name" value="Umud Fragment, subunit A"/>
    <property type="match status" value="1"/>
</dbReference>
<keyword evidence="2" id="KW-0227">DNA damage</keyword>
<evidence type="ECO:0000256" key="7">
    <source>
        <dbReference type="RuleBase" id="RU003991"/>
    </source>
</evidence>
<dbReference type="PANTHER" id="PTHR33516">
    <property type="entry name" value="LEXA REPRESSOR"/>
    <property type="match status" value="1"/>
</dbReference>
<evidence type="ECO:0000256" key="4">
    <source>
        <dbReference type="ARBA" id="ARBA00022813"/>
    </source>
</evidence>